<gene>
    <name evidence="1" type="ORF">BCON_0121g00230</name>
</gene>
<dbReference type="Proteomes" id="UP000297527">
    <property type="component" value="Unassembled WGS sequence"/>
</dbReference>
<protein>
    <submittedName>
        <fullName evidence="1">Uncharacterized protein</fullName>
    </submittedName>
</protein>
<comment type="caution">
    <text evidence="1">The sequence shown here is derived from an EMBL/GenBank/DDBJ whole genome shotgun (WGS) entry which is preliminary data.</text>
</comment>
<evidence type="ECO:0000313" key="1">
    <source>
        <dbReference type="EMBL" id="TGO53542.1"/>
    </source>
</evidence>
<sequence length="529" mass="59574">MASSSRSSNRRAERQQDVPEPVKGFAFTVRGLALEDGFKDRGVKTTICASAEKKNQFQDLKTRAENGEEGILRMKAEFTRFVIAAHYYTAFTSHSSIPNDLCGAGIQLSKAQDSTFISQAELCFQRELGPLEPGLSSYLVSETNKKKPVGATQPDVFRKFDDNPMPILVVTDVIDAVDDNYQMRYYALMSPKNGICIPNKVKIDNIYFVHEFRDLETALKTRKTTWGRLALAAAVRPDILATPTFLNVQYLWPTNLILLAQTFAADPNRSTLQDIEASVQDAVADFQHRPPPSCTALRNFCEVDRDLSIEEAKDVVAEVQSLWPEVGEIRWEAVRQIKRGLVNLEAVLEYRLVRAVLAEGGHVFRYQEDIEERPSKDNDETMDEGEDEVNDTVMSGETDSSEVIQHTNQVEEIVLTAQRMIPLPESTMSILTKGDRTILAGVLKKLKEIQKAMIDGDQTILDACGDTSLEQYSIHEIWGKFADSVDTDTSKMAFMAVVKRLMIHLMERNRGVRDMLEELILLLDRLLRA</sequence>
<proteinExistence type="predicted"/>
<dbReference type="AlphaFoldDB" id="A0A4Z1I279"/>
<evidence type="ECO:0000313" key="2">
    <source>
        <dbReference type="Proteomes" id="UP000297527"/>
    </source>
</evidence>
<keyword evidence="2" id="KW-1185">Reference proteome</keyword>
<dbReference type="EMBL" id="PQXN01000121">
    <property type="protein sequence ID" value="TGO53542.1"/>
    <property type="molecule type" value="Genomic_DNA"/>
</dbReference>
<dbReference type="OrthoDB" id="3551813at2759"/>
<name>A0A4Z1I279_9HELO</name>
<reference evidence="1 2" key="1">
    <citation type="submission" date="2017-12" db="EMBL/GenBank/DDBJ databases">
        <title>Comparative genomics of Botrytis spp.</title>
        <authorList>
            <person name="Valero-Jimenez C.A."/>
            <person name="Tapia P."/>
            <person name="Veloso J."/>
            <person name="Silva-Moreno E."/>
            <person name="Staats M."/>
            <person name="Valdes J.H."/>
            <person name="Van Kan J.A.L."/>
        </authorList>
    </citation>
    <scope>NUCLEOTIDE SEQUENCE [LARGE SCALE GENOMIC DNA]</scope>
    <source>
        <strain evidence="1 2">MUCL11595</strain>
    </source>
</reference>
<organism evidence="1 2">
    <name type="scientific">Botryotinia convoluta</name>
    <dbReference type="NCBI Taxonomy" id="54673"/>
    <lineage>
        <taxon>Eukaryota</taxon>
        <taxon>Fungi</taxon>
        <taxon>Dikarya</taxon>
        <taxon>Ascomycota</taxon>
        <taxon>Pezizomycotina</taxon>
        <taxon>Leotiomycetes</taxon>
        <taxon>Helotiales</taxon>
        <taxon>Sclerotiniaceae</taxon>
        <taxon>Botryotinia</taxon>
    </lineage>
</organism>
<accession>A0A4Z1I279</accession>